<feature type="domain" description="Histidine kinase" evidence="10">
    <location>
        <begin position="271"/>
        <end position="379"/>
    </location>
</feature>
<dbReference type="Proteomes" id="UP000538929">
    <property type="component" value="Unassembled WGS sequence"/>
</dbReference>
<dbReference type="InterPro" id="IPR005467">
    <property type="entry name" value="His_kinase_dom"/>
</dbReference>
<gene>
    <name evidence="11" type="ORF">FNQ90_22880</name>
</gene>
<comment type="catalytic activity">
    <reaction evidence="1">
        <text>ATP + protein L-histidine = ADP + protein N-phospho-L-histidine.</text>
        <dbReference type="EC" id="2.7.13.3"/>
    </reaction>
</comment>
<protein>
    <recommendedName>
        <fullName evidence="2">histidine kinase</fullName>
        <ecNumber evidence="2">2.7.13.3</ecNumber>
    </recommendedName>
</protein>
<feature type="non-terminal residue" evidence="11">
    <location>
        <position position="386"/>
    </location>
</feature>
<evidence type="ECO:0000256" key="1">
    <source>
        <dbReference type="ARBA" id="ARBA00000085"/>
    </source>
</evidence>
<dbReference type="AlphaFoldDB" id="A0A7W3THE1"/>
<dbReference type="PROSITE" id="PS50109">
    <property type="entry name" value="HIS_KIN"/>
    <property type="match status" value="1"/>
</dbReference>
<keyword evidence="4" id="KW-0808">Transferase</keyword>
<evidence type="ECO:0000256" key="6">
    <source>
        <dbReference type="ARBA" id="ARBA00022777"/>
    </source>
</evidence>
<dbReference type="Gene3D" id="3.30.565.10">
    <property type="entry name" value="Histidine kinase-like ATPase, C-terminal domain"/>
    <property type="match status" value="1"/>
</dbReference>
<evidence type="ECO:0000256" key="9">
    <source>
        <dbReference type="SAM" id="Phobius"/>
    </source>
</evidence>
<keyword evidence="7 9" id="KW-1133">Transmembrane helix</keyword>
<accession>A0A7W3THE1</accession>
<evidence type="ECO:0000256" key="8">
    <source>
        <dbReference type="SAM" id="MobiDB-lite"/>
    </source>
</evidence>
<feature type="compositionally biased region" description="Basic and acidic residues" evidence="8">
    <location>
        <begin position="77"/>
        <end position="94"/>
    </location>
</feature>
<dbReference type="InterPro" id="IPR036890">
    <property type="entry name" value="HATPase_C_sf"/>
</dbReference>
<evidence type="ECO:0000313" key="12">
    <source>
        <dbReference type="Proteomes" id="UP000538929"/>
    </source>
</evidence>
<comment type="caution">
    <text evidence="11">The sequence shown here is derived from an EMBL/GenBank/DDBJ whole genome shotgun (WGS) entry which is preliminary data.</text>
</comment>
<keyword evidence="12" id="KW-1185">Reference proteome</keyword>
<keyword evidence="3" id="KW-0597">Phosphoprotein</keyword>
<evidence type="ECO:0000256" key="7">
    <source>
        <dbReference type="ARBA" id="ARBA00022989"/>
    </source>
</evidence>
<dbReference type="GO" id="GO:0000160">
    <property type="term" value="P:phosphorelay signal transduction system"/>
    <property type="evidence" value="ECO:0007669"/>
    <property type="project" value="TreeGrafter"/>
</dbReference>
<dbReference type="GO" id="GO:0005886">
    <property type="term" value="C:plasma membrane"/>
    <property type="evidence" value="ECO:0007669"/>
    <property type="project" value="TreeGrafter"/>
</dbReference>
<evidence type="ECO:0000256" key="5">
    <source>
        <dbReference type="ARBA" id="ARBA00022692"/>
    </source>
</evidence>
<dbReference type="Pfam" id="PF02518">
    <property type="entry name" value="HATPase_c"/>
    <property type="match status" value="1"/>
</dbReference>
<dbReference type="SMART" id="SM00387">
    <property type="entry name" value="HATPase_c"/>
    <property type="match status" value="1"/>
</dbReference>
<evidence type="ECO:0000256" key="4">
    <source>
        <dbReference type="ARBA" id="ARBA00022679"/>
    </source>
</evidence>
<keyword evidence="6" id="KW-0418">Kinase</keyword>
<keyword evidence="9" id="KW-0472">Membrane</keyword>
<reference evidence="12" key="1">
    <citation type="submission" date="2019-10" db="EMBL/GenBank/DDBJ databases">
        <title>Streptomyces sp. nov., a novel actinobacterium isolated from alkaline environment.</title>
        <authorList>
            <person name="Golinska P."/>
        </authorList>
    </citation>
    <scope>NUCLEOTIDE SEQUENCE [LARGE SCALE GENOMIC DNA]</scope>
    <source>
        <strain evidence="12">DSM 42118</strain>
    </source>
</reference>
<dbReference type="GO" id="GO:0004673">
    <property type="term" value="F:protein histidine kinase activity"/>
    <property type="evidence" value="ECO:0007669"/>
    <property type="project" value="UniProtKB-EC"/>
</dbReference>
<evidence type="ECO:0000256" key="2">
    <source>
        <dbReference type="ARBA" id="ARBA00012438"/>
    </source>
</evidence>
<dbReference type="InterPro" id="IPR050428">
    <property type="entry name" value="TCS_sensor_his_kinase"/>
</dbReference>
<evidence type="ECO:0000313" key="11">
    <source>
        <dbReference type="EMBL" id="MBB0246888.1"/>
    </source>
</evidence>
<dbReference type="EC" id="2.7.13.3" evidence="2"/>
<feature type="transmembrane region" description="Helical" evidence="9">
    <location>
        <begin position="32"/>
        <end position="52"/>
    </location>
</feature>
<dbReference type="EMBL" id="VKHT01001192">
    <property type="protein sequence ID" value="MBB0246888.1"/>
    <property type="molecule type" value="Genomic_DNA"/>
</dbReference>
<dbReference type="InterPro" id="IPR003594">
    <property type="entry name" value="HATPase_dom"/>
</dbReference>
<dbReference type="SUPFAM" id="SSF55874">
    <property type="entry name" value="ATPase domain of HSP90 chaperone/DNA topoisomerase II/histidine kinase"/>
    <property type="match status" value="1"/>
</dbReference>
<evidence type="ECO:0000256" key="3">
    <source>
        <dbReference type="ARBA" id="ARBA00022553"/>
    </source>
</evidence>
<dbReference type="PANTHER" id="PTHR45436:SF5">
    <property type="entry name" value="SENSOR HISTIDINE KINASE TRCS"/>
    <property type="match status" value="1"/>
</dbReference>
<proteinExistence type="predicted"/>
<evidence type="ECO:0000259" key="10">
    <source>
        <dbReference type="PROSITE" id="PS50109"/>
    </source>
</evidence>
<keyword evidence="5 9" id="KW-0812">Transmembrane</keyword>
<dbReference type="PANTHER" id="PTHR45436">
    <property type="entry name" value="SENSOR HISTIDINE KINASE YKOH"/>
    <property type="match status" value="1"/>
</dbReference>
<sequence>MALPATVLLVLWSLAVATLPMALWGPDTGPLLVPALAALLLVPPTLLLTALTTGRLVSSLERGLDDVRSHVPGADRGAARRNTDRPGGAREPGDAVRGGHPPDNGRRPLSVLLRRAPVGSPGAVSPAGPPREIAELREALVRAGRSASGPHPTAGRDHPGGDVRRAVVNVARRSRCLVNRQLAHIDRMERRTHDPEALEELFVLDHLSTRMRRQAESLIILAGGAPTRIRSGAVPLADVVQAAIGEIEDYRRVDLLGAPRPSLPGHAATDIVHLLAELLENATRFSPVDTRVRLTDRAVPGGQLLRIEDAGPGMSPADLEAARKRVRGPRTPEEDLPPGGDRLGLFVVGRLARRRGLLVDFRSSPHRGTTVSVLLPGALLTAPGAP</sequence>
<organism evidence="11 12">
    <name type="scientific">Streptomyces alkaliphilus</name>
    <dbReference type="NCBI Taxonomy" id="1472722"/>
    <lineage>
        <taxon>Bacteria</taxon>
        <taxon>Bacillati</taxon>
        <taxon>Actinomycetota</taxon>
        <taxon>Actinomycetes</taxon>
        <taxon>Kitasatosporales</taxon>
        <taxon>Streptomycetaceae</taxon>
        <taxon>Streptomyces</taxon>
    </lineage>
</organism>
<name>A0A7W3THE1_9ACTN</name>
<feature type="region of interest" description="Disordered" evidence="8">
    <location>
        <begin position="67"/>
        <end position="108"/>
    </location>
</feature>